<dbReference type="InterPro" id="IPR001845">
    <property type="entry name" value="HTH_ArsR_DNA-bd_dom"/>
</dbReference>
<comment type="caution">
    <text evidence="5">The sequence shown here is derived from an EMBL/GenBank/DDBJ whole genome shotgun (WGS) entry which is preliminary data.</text>
</comment>
<evidence type="ECO:0000256" key="1">
    <source>
        <dbReference type="ARBA" id="ARBA00023015"/>
    </source>
</evidence>
<dbReference type="AlphaFoldDB" id="A0A934N8U1"/>
<dbReference type="Pfam" id="PF01022">
    <property type="entry name" value="HTH_5"/>
    <property type="match status" value="1"/>
</dbReference>
<evidence type="ECO:0000256" key="3">
    <source>
        <dbReference type="ARBA" id="ARBA00023163"/>
    </source>
</evidence>
<feature type="domain" description="HTH arsR-type" evidence="4">
    <location>
        <begin position="2"/>
        <end position="95"/>
    </location>
</feature>
<dbReference type="Gene3D" id="1.10.10.10">
    <property type="entry name" value="Winged helix-like DNA-binding domain superfamily/Winged helix DNA-binding domain"/>
    <property type="match status" value="1"/>
</dbReference>
<dbReference type="InterPro" id="IPR036390">
    <property type="entry name" value="WH_DNA-bd_sf"/>
</dbReference>
<accession>A0A934N8U1</accession>
<keyword evidence="2" id="KW-0238">DNA-binding</keyword>
<dbReference type="GO" id="GO:0003677">
    <property type="term" value="F:DNA binding"/>
    <property type="evidence" value="ECO:0007669"/>
    <property type="project" value="UniProtKB-KW"/>
</dbReference>
<dbReference type="EMBL" id="JAEKNR010000087">
    <property type="protein sequence ID" value="MBJ7597964.1"/>
    <property type="molecule type" value="Genomic_DNA"/>
</dbReference>
<dbReference type="InterPro" id="IPR051081">
    <property type="entry name" value="HTH_MetalResp_TranReg"/>
</dbReference>
<organism evidence="5 6">
    <name type="scientific">Candidatus Nephthysia bennettiae</name>
    <dbReference type="NCBI Taxonomy" id="3127016"/>
    <lineage>
        <taxon>Bacteria</taxon>
        <taxon>Bacillati</taxon>
        <taxon>Candidatus Dormiibacterota</taxon>
        <taxon>Candidatus Dormibacteria</taxon>
        <taxon>Candidatus Dormibacterales</taxon>
        <taxon>Candidatus Dormibacteraceae</taxon>
        <taxon>Candidatus Nephthysia</taxon>
    </lineage>
</organism>
<protein>
    <submittedName>
        <fullName evidence="5">Winged helix-turn-helix transcriptional regulator</fullName>
    </submittedName>
</protein>
<reference evidence="5" key="1">
    <citation type="submission" date="2020-10" db="EMBL/GenBank/DDBJ databases">
        <title>Ca. Dormibacterota MAGs.</title>
        <authorList>
            <person name="Montgomery K."/>
        </authorList>
    </citation>
    <scope>NUCLEOTIDE SEQUENCE [LARGE SCALE GENOMIC DNA]</scope>
    <source>
        <strain evidence="5">SC8812_S17_10</strain>
    </source>
</reference>
<dbReference type="PROSITE" id="PS50987">
    <property type="entry name" value="HTH_ARSR_2"/>
    <property type="match status" value="1"/>
</dbReference>
<keyword evidence="1" id="KW-0805">Transcription regulation</keyword>
<dbReference type="PANTHER" id="PTHR33154">
    <property type="entry name" value="TRANSCRIPTIONAL REGULATOR, ARSR FAMILY"/>
    <property type="match status" value="1"/>
</dbReference>
<name>A0A934N8U1_9BACT</name>
<evidence type="ECO:0000313" key="6">
    <source>
        <dbReference type="Proteomes" id="UP000612893"/>
    </source>
</evidence>
<dbReference type="InterPro" id="IPR036388">
    <property type="entry name" value="WH-like_DNA-bd_sf"/>
</dbReference>
<evidence type="ECO:0000313" key="5">
    <source>
        <dbReference type="EMBL" id="MBJ7597964.1"/>
    </source>
</evidence>
<sequence>MTTATRAKVLARFFRVLGNPTRLVLIQELESGEQTVGQLVAAVGQPQPRVSTHLACLRHCGFAVAERRGKEVVYRLVVGLQDLLAEGDRRADPLAERLSSCSRIGPDWM</sequence>
<keyword evidence="6" id="KW-1185">Reference proteome</keyword>
<dbReference type="RefSeq" id="WP_338200625.1">
    <property type="nucleotide sequence ID" value="NZ_JAEKNR010000087.1"/>
</dbReference>
<dbReference type="SUPFAM" id="SSF46785">
    <property type="entry name" value="Winged helix' DNA-binding domain"/>
    <property type="match status" value="1"/>
</dbReference>
<proteinExistence type="predicted"/>
<dbReference type="PANTHER" id="PTHR33154:SF18">
    <property type="entry name" value="ARSENICAL RESISTANCE OPERON REPRESSOR"/>
    <property type="match status" value="1"/>
</dbReference>
<dbReference type="Proteomes" id="UP000612893">
    <property type="component" value="Unassembled WGS sequence"/>
</dbReference>
<evidence type="ECO:0000259" key="4">
    <source>
        <dbReference type="PROSITE" id="PS50987"/>
    </source>
</evidence>
<dbReference type="InterPro" id="IPR011991">
    <property type="entry name" value="ArsR-like_HTH"/>
</dbReference>
<dbReference type="PRINTS" id="PR00778">
    <property type="entry name" value="HTHARSR"/>
</dbReference>
<evidence type="ECO:0000256" key="2">
    <source>
        <dbReference type="ARBA" id="ARBA00023125"/>
    </source>
</evidence>
<dbReference type="SMART" id="SM00418">
    <property type="entry name" value="HTH_ARSR"/>
    <property type="match status" value="1"/>
</dbReference>
<dbReference type="NCBIfam" id="NF033788">
    <property type="entry name" value="HTH_metalloreg"/>
    <property type="match status" value="1"/>
</dbReference>
<dbReference type="GO" id="GO:0003700">
    <property type="term" value="F:DNA-binding transcription factor activity"/>
    <property type="evidence" value="ECO:0007669"/>
    <property type="project" value="InterPro"/>
</dbReference>
<dbReference type="CDD" id="cd00090">
    <property type="entry name" value="HTH_ARSR"/>
    <property type="match status" value="1"/>
</dbReference>
<keyword evidence="3" id="KW-0804">Transcription</keyword>
<gene>
    <name evidence="5" type="ORF">JF922_07740</name>
</gene>